<proteinExistence type="predicted"/>
<dbReference type="PATRIC" id="fig|1006006.8.peg.1256"/>
<organism evidence="1 2">
    <name type="scientific">Metallosphaera cuprina (strain Ar-4)</name>
    <dbReference type="NCBI Taxonomy" id="1006006"/>
    <lineage>
        <taxon>Archaea</taxon>
        <taxon>Thermoproteota</taxon>
        <taxon>Thermoprotei</taxon>
        <taxon>Sulfolobales</taxon>
        <taxon>Sulfolobaceae</taxon>
        <taxon>Metallosphaera</taxon>
    </lineage>
</organism>
<accession>F4G3J5</accession>
<evidence type="ECO:0008006" key="3">
    <source>
        <dbReference type="Google" id="ProtNLM"/>
    </source>
</evidence>
<evidence type="ECO:0000313" key="1">
    <source>
        <dbReference type="EMBL" id="AEB95365.1"/>
    </source>
</evidence>
<dbReference type="HOGENOM" id="CLU_985584_0_0_2"/>
<dbReference type="KEGG" id="mcn:Mcup_1260"/>
<sequence>MPRLYGITSHDPIETWRRNFESKFGSILTSQVEPGRIKLEGQFSLDMEKFIIRGKATEGGVSVSVELLKKPENVPQGIRGMVEVDSFYFADLKRPKPLFVPGSKDGILAGFHRFLVLQAENASGVPKTLGIVSEFINSIVLPHGYSTTLRGKRLTTDEKEGLFLDGEPLYNVDPKLLSLLSMSLALEMSSEDSILIIEDPEAHLDKEDLRELTELFARFKGTLILATDYEFPSESSIEL</sequence>
<dbReference type="EMBL" id="CP002656">
    <property type="protein sequence ID" value="AEB95365.1"/>
    <property type="molecule type" value="Genomic_DNA"/>
</dbReference>
<name>F4G3J5_METCR</name>
<dbReference type="Proteomes" id="UP000007812">
    <property type="component" value="Chromosome"/>
</dbReference>
<gene>
    <name evidence="1" type="ordered locus">Mcup_1260</name>
</gene>
<dbReference type="AlphaFoldDB" id="F4G3J5"/>
<keyword evidence="2" id="KW-1185">Reference proteome</keyword>
<evidence type="ECO:0000313" key="2">
    <source>
        <dbReference type="Proteomes" id="UP000007812"/>
    </source>
</evidence>
<protein>
    <recommendedName>
        <fullName evidence="3">ATPase AAA-type core domain-containing protein</fullName>
    </recommendedName>
</protein>
<reference evidence="1 2" key="1">
    <citation type="journal article" date="2011" name="J. Bacteriol.">
        <title>Complete genome sequence of Metallosphaera cuprina, a metal sulfide-oxidizing archaeon from a hot spring.</title>
        <authorList>
            <person name="Liu L.J."/>
            <person name="You X.Y."/>
            <person name="Zheng H."/>
            <person name="Wang S."/>
            <person name="Jiang C.Y."/>
            <person name="Liu S.J."/>
        </authorList>
    </citation>
    <scope>NUCLEOTIDE SEQUENCE [LARGE SCALE GENOMIC DNA]</scope>
    <source>
        <strain evidence="1 2">Ar-4</strain>
    </source>
</reference>
<dbReference type="eggNOG" id="arCOG07323">
    <property type="taxonomic scope" value="Archaea"/>
</dbReference>